<accession>A0A0F9NQV9</accession>
<gene>
    <name evidence="1" type="ORF">LCGC14_0937060</name>
</gene>
<proteinExistence type="predicted"/>
<name>A0A0F9NQV9_9ZZZZ</name>
<dbReference type="EMBL" id="LAZR01003256">
    <property type="protein sequence ID" value="KKN20294.1"/>
    <property type="molecule type" value="Genomic_DNA"/>
</dbReference>
<sequence length="102" mass="12037">MKIIFDTGKDIITFNVDGITVNIISSSGTTDFIANPKTFEDQAKQKRNLMLLRRKKGEKFYLMWKEDLEKFSKFTTEDEIVEDIMDDFHKKRGWRLIKNGIN</sequence>
<protein>
    <submittedName>
        <fullName evidence="1">Uncharacterized protein</fullName>
    </submittedName>
</protein>
<reference evidence="1" key="1">
    <citation type="journal article" date="2015" name="Nature">
        <title>Complex archaea that bridge the gap between prokaryotes and eukaryotes.</title>
        <authorList>
            <person name="Spang A."/>
            <person name="Saw J.H."/>
            <person name="Jorgensen S.L."/>
            <person name="Zaremba-Niedzwiedzka K."/>
            <person name="Martijn J."/>
            <person name="Lind A.E."/>
            <person name="van Eijk R."/>
            <person name="Schleper C."/>
            <person name="Guy L."/>
            <person name="Ettema T.J."/>
        </authorList>
    </citation>
    <scope>NUCLEOTIDE SEQUENCE</scope>
</reference>
<dbReference type="AlphaFoldDB" id="A0A0F9NQV9"/>
<organism evidence="1">
    <name type="scientific">marine sediment metagenome</name>
    <dbReference type="NCBI Taxonomy" id="412755"/>
    <lineage>
        <taxon>unclassified sequences</taxon>
        <taxon>metagenomes</taxon>
        <taxon>ecological metagenomes</taxon>
    </lineage>
</organism>
<evidence type="ECO:0000313" key="1">
    <source>
        <dbReference type="EMBL" id="KKN20294.1"/>
    </source>
</evidence>
<comment type="caution">
    <text evidence="1">The sequence shown here is derived from an EMBL/GenBank/DDBJ whole genome shotgun (WGS) entry which is preliminary data.</text>
</comment>